<dbReference type="InterPro" id="IPR008952">
    <property type="entry name" value="Tetraspanin_EC2_sf"/>
</dbReference>
<dbReference type="EMBL" id="BFAA01004566">
    <property type="protein sequence ID" value="GCB69305.1"/>
    <property type="molecule type" value="Genomic_DNA"/>
</dbReference>
<feature type="transmembrane region" description="Helical" evidence="7">
    <location>
        <begin position="238"/>
        <end position="265"/>
    </location>
</feature>
<evidence type="ECO:0000256" key="3">
    <source>
        <dbReference type="ARBA" id="ARBA00022692"/>
    </source>
</evidence>
<dbReference type="InterPro" id="IPR018499">
    <property type="entry name" value="Tetraspanin/Peripherin"/>
</dbReference>
<accession>A0A401P840</accession>
<keyword evidence="4 7" id="KW-1133">Transmembrane helix</keyword>
<proteinExistence type="inferred from homology"/>
<dbReference type="Gene3D" id="1.10.1450.10">
    <property type="entry name" value="Tetraspanin"/>
    <property type="match status" value="1"/>
</dbReference>
<dbReference type="PANTHER" id="PTHR19282:SF504">
    <property type="entry name" value="TETRASPANIN"/>
    <property type="match status" value="1"/>
</dbReference>
<feature type="transmembrane region" description="Helical" evidence="7">
    <location>
        <begin position="78"/>
        <end position="99"/>
    </location>
</feature>
<evidence type="ECO:0000256" key="4">
    <source>
        <dbReference type="ARBA" id="ARBA00022989"/>
    </source>
</evidence>
<dbReference type="STRING" id="75743.A0A401P840"/>
<dbReference type="PIRSF" id="PIRSF002419">
    <property type="entry name" value="Tetraspanin"/>
    <property type="match status" value="1"/>
</dbReference>
<dbReference type="InterPro" id="IPR000301">
    <property type="entry name" value="Tetraspanin_animals"/>
</dbReference>
<protein>
    <recommendedName>
        <fullName evidence="7">Tetraspanin</fullName>
    </recommendedName>
</protein>
<comment type="subcellular location">
    <subcellularLocation>
        <location evidence="1 7">Membrane</location>
        <topology evidence="1 7">Multi-pass membrane protein</topology>
    </subcellularLocation>
</comment>
<dbReference type="CDD" id="cd03156">
    <property type="entry name" value="uroplakin_I_like_LEL"/>
    <property type="match status" value="1"/>
</dbReference>
<sequence>MDGALASVRRFYPAIKQWLPMADKMGHFERVKHLMIILNILLCLSGLLIIILAFVLMFHPTEIRHIVSLNTVIFSGTVYAVILSIVLLILGTLGIIAAYRETRTLLFLFFMLILAAFVVELVAGICAFIFRFQLTKDYFDDDMVNYYSGDNVTSSYSASANSIMISFECCGVGGPKDFLRTLEFVIFNPQHEVPDACCKRKKPTPDGAIVNLEMCISGDIGFINNRGCFELIVDKVEIFLHGIGALNILILIIELCVMITAIWLYQRA</sequence>
<dbReference type="PRINTS" id="PR00259">
    <property type="entry name" value="TMFOUR"/>
</dbReference>
<comment type="caution">
    <text evidence="8">The sequence shown here is derived from an EMBL/GenBank/DDBJ whole genome shotgun (WGS) entry which is preliminary data.</text>
</comment>
<reference evidence="8 9" key="1">
    <citation type="journal article" date="2018" name="Nat. Ecol. Evol.">
        <title>Shark genomes provide insights into elasmobranch evolution and the origin of vertebrates.</title>
        <authorList>
            <person name="Hara Y"/>
            <person name="Yamaguchi K"/>
            <person name="Onimaru K"/>
            <person name="Kadota M"/>
            <person name="Koyanagi M"/>
            <person name="Keeley SD"/>
            <person name="Tatsumi K"/>
            <person name="Tanaka K"/>
            <person name="Motone F"/>
            <person name="Kageyama Y"/>
            <person name="Nozu R"/>
            <person name="Adachi N"/>
            <person name="Nishimura O"/>
            <person name="Nakagawa R"/>
            <person name="Tanegashima C"/>
            <person name="Kiyatake I"/>
            <person name="Matsumoto R"/>
            <person name="Murakumo K"/>
            <person name="Nishida K"/>
            <person name="Terakita A"/>
            <person name="Kuratani S"/>
            <person name="Sato K"/>
            <person name="Hyodo S Kuraku.S."/>
        </authorList>
    </citation>
    <scope>NUCLEOTIDE SEQUENCE [LARGE SCALE GENOMIC DNA]</scope>
</reference>
<dbReference type="GO" id="GO:0005886">
    <property type="term" value="C:plasma membrane"/>
    <property type="evidence" value="ECO:0007669"/>
    <property type="project" value="TreeGrafter"/>
</dbReference>
<evidence type="ECO:0000313" key="8">
    <source>
        <dbReference type="EMBL" id="GCB69305.1"/>
    </source>
</evidence>
<dbReference type="FunFam" id="1.10.1450.10:FF:000012">
    <property type="entry name" value="Tetraspanin"/>
    <property type="match status" value="1"/>
</dbReference>
<keyword evidence="9" id="KW-1185">Reference proteome</keyword>
<dbReference type="Proteomes" id="UP000288216">
    <property type="component" value="Unassembled WGS sequence"/>
</dbReference>
<feature type="transmembrane region" description="Helical" evidence="7">
    <location>
        <begin position="106"/>
        <end position="130"/>
    </location>
</feature>
<keyword evidence="3 7" id="KW-0812">Transmembrane</keyword>
<evidence type="ECO:0000256" key="2">
    <source>
        <dbReference type="ARBA" id="ARBA00006840"/>
    </source>
</evidence>
<dbReference type="AlphaFoldDB" id="A0A401P840"/>
<name>A0A401P840_SCYTO</name>
<keyword evidence="6" id="KW-0325">Glycoprotein</keyword>
<dbReference type="OrthoDB" id="71600at2759"/>
<evidence type="ECO:0000256" key="6">
    <source>
        <dbReference type="ARBA" id="ARBA00023180"/>
    </source>
</evidence>
<dbReference type="SUPFAM" id="SSF48652">
    <property type="entry name" value="Tetraspanin"/>
    <property type="match status" value="1"/>
</dbReference>
<dbReference type="OMA" id="NSIMISF"/>
<feature type="transmembrane region" description="Helical" evidence="7">
    <location>
        <begin position="34"/>
        <end position="58"/>
    </location>
</feature>
<keyword evidence="5 7" id="KW-0472">Membrane</keyword>
<dbReference type="Pfam" id="PF00335">
    <property type="entry name" value="Tetraspanin"/>
    <property type="match status" value="1"/>
</dbReference>
<organism evidence="8 9">
    <name type="scientific">Scyliorhinus torazame</name>
    <name type="common">Cloudy catshark</name>
    <name type="synonym">Catulus torazame</name>
    <dbReference type="NCBI Taxonomy" id="75743"/>
    <lineage>
        <taxon>Eukaryota</taxon>
        <taxon>Metazoa</taxon>
        <taxon>Chordata</taxon>
        <taxon>Craniata</taxon>
        <taxon>Vertebrata</taxon>
        <taxon>Chondrichthyes</taxon>
        <taxon>Elasmobranchii</taxon>
        <taxon>Galeomorphii</taxon>
        <taxon>Galeoidea</taxon>
        <taxon>Carcharhiniformes</taxon>
        <taxon>Scyliorhinidae</taxon>
        <taxon>Scyliorhinus</taxon>
    </lineage>
</organism>
<evidence type="ECO:0000313" key="9">
    <source>
        <dbReference type="Proteomes" id="UP000288216"/>
    </source>
</evidence>
<dbReference type="PANTHER" id="PTHR19282">
    <property type="entry name" value="TETRASPANIN"/>
    <property type="match status" value="1"/>
</dbReference>
<evidence type="ECO:0000256" key="7">
    <source>
        <dbReference type="RuleBase" id="RU361218"/>
    </source>
</evidence>
<gene>
    <name evidence="8" type="ORF">scyTo_0010535</name>
</gene>
<evidence type="ECO:0000256" key="5">
    <source>
        <dbReference type="ARBA" id="ARBA00023136"/>
    </source>
</evidence>
<comment type="similarity">
    <text evidence="2 7">Belongs to the tetraspanin (TM4SF) family.</text>
</comment>
<evidence type="ECO:0000256" key="1">
    <source>
        <dbReference type="ARBA" id="ARBA00004141"/>
    </source>
</evidence>